<comment type="caution">
    <text evidence="2">The sequence shown here is derived from an EMBL/GenBank/DDBJ whole genome shotgun (WGS) entry which is preliminary data.</text>
</comment>
<dbReference type="AlphaFoldDB" id="A0A656QA57"/>
<proteinExistence type="predicted"/>
<dbReference type="RefSeq" id="WP_034474049.1">
    <property type="nucleotide sequence ID" value="NZ_JFHD01000047.1"/>
</dbReference>
<gene>
    <name evidence="2" type="ORF">BG60_28500</name>
</gene>
<sequence length="68" mass="7580">MSIVTNDQLVELTGGLRQGAAQKRWIKKALGIDAPRKADGHPMLTWEQVNRGPGEQMRRTAPKWKNAA</sequence>
<feature type="region of interest" description="Disordered" evidence="1">
    <location>
        <begin position="46"/>
        <end position="68"/>
    </location>
</feature>
<name>A0A656QA57_9BURK</name>
<evidence type="ECO:0000313" key="3">
    <source>
        <dbReference type="Proteomes" id="UP000027451"/>
    </source>
</evidence>
<organism evidence="2 3">
    <name type="scientific">Caballeronia zhejiangensis</name>
    <dbReference type="NCBI Taxonomy" id="871203"/>
    <lineage>
        <taxon>Bacteria</taxon>
        <taxon>Pseudomonadati</taxon>
        <taxon>Pseudomonadota</taxon>
        <taxon>Betaproteobacteria</taxon>
        <taxon>Burkholderiales</taxon>
        <taxon>Burkholderiaceae</taxon>
        <taxon>Caballeronia</taxon>
    </lineage>
</organism>
<evidence type="ECO:0000256" key="1">
    <source>
        <dbReference type="SAM" id="MobiDB-lite"/>
    </source>
</evidence>
<evidence type="ECO:0008006" key="4">
    <source>
        <dbReference type="Google" id="ProtNLM"/>
    </source>
</evidence>
<keyword evidence="3" id="KW-1185">Reference proteome</keyword>
<dbReference type="Proteomes" id="UP000027451">
    <property type="component" value="Unassembled WGS sequence"/>
</dbReference>
<protein>
    <recommendedName>
        <fullName evidence="4">DUF4224 domain-containing protein</fullName>
    </recommendedName>
</protein>
<evidence type="ECO:0000313" key="2">
    <source>
        <dbReference type="EMBL" id="KDR25478.1"/>
    </source>
</evidence>
<accession>A0A656QA57</accession>
<reference evidence="2 3" key="1">
    <citation type="submission" date="2014-03" db="EMBL/GenBank/DDBJ databases">
        <title>Draft Genome Sequences of Four Burkholderia Strains.</title>
        <authorList>
            <person name="Liu X.Y."/>
            <person name="Li C.X."/>
            <person name="Xu J.H."/>
        </authorList>
    </citation>
    <scope>NUCLEOTIDE SEQUENCE [LARGE SCALE GENOMIC DNA]</scope>
    <source>
        <strain evidence="2 3">OP-1</strain>
    </source>
</reference>
<dbReference type="EMBL" id="JFHD01000047">
    <property type="protein sequence ID" value="KDR25478.1"/>
    <property type="molecule type" value="Genomic_DNA"/>
</dbReference>